<dbReference type="PANTHER" id="PTHR33653:SF1">
    <property type="entry name" value="RIBONUCLEASE VAPC2"/>
    <property type="match status" value="1"/>
</dbReference>
<organism evidence="9 10">
    <name type="scientific">Nostoc parmelioides FACHB-3921</name>
    <dbReference type="NCBI Taxonomy" id="2692909"/>
    <lineage>
        <taxon>Bacteria</taxon>
        <taxon>Bacillati</taxon>
        <taxon>Cyanobacteriota</taxon>
        <taxon>Cyanophyceae</taxon>
        <taxon>Nostocales</taxon>
        <taxon>Nostocaceae</taxon>
        <taxon>Nostoc</taxon>
    </lineage>
</organism>
<evidence type="ECO:0000256" key="6">
    <source>
        <dbReference type="ARBA" id="ARBA00022842"/>
    </source>
</evidence>
<comment type="similarity">
    <text evidence="7">Belongs to the PINc/VapC protein family.</text>
</comment>
<keyword evidence="10" id="KW-1185">Reference proteome</keyword>
<evidence type="ECO:0000256" key="2">
    <source>
        <dbReference type="ARBA" id="ARBA00022649"/>
    </source>
</evidence>
<evidence type="ECO:0000256" key="7">
    <source>
        <dbReference type="ARBA" id="ARBA00038093"/>
    </source>
</evidence>
<dbReference type="PANTHER" id="PTHR33653">
    <property type="entry name" value="RIBONUCLEASE VAPC2"/>
    <property type="match status" value="1"/>
</dbReference>
<sequence>MYLLDTNHCSLAIAGNTNVLSRLAEVENSIITTCAIVQGELIDMAERSQRKESNLALIQRFLTAIYIYNIDGFTATNYGRLKAALFNEFAPKEKNKRRKTKITDLGFDENDLWIAAVAIQHSLTVISADSDFQRIQQVTTLSVESWLENTEK</sequence>
<keyword evidence="3" id="KW-0540">Nuclease</keyword>
<keyword evidence="5" id="KW-0378">Hydrolase</keyword>
<dbReference type="InterPro" id="IPR029060">
    <property type="entry name" value="PIN-like_dom_sf"/>
</dbReference>
<comment type="caution">
    <text evidence="9">The sequence shown here is derived from an EMBL/GenBank/DDBJ whole genome shotgun (WGS) entry which is preliminary data.</text>
</comment>
<accession>A0ABR8BCG7</accession>
<evidence type="ECO:0000256" key="1">
    <source>
        <dbReference type="ARBA" id="ARBA00001946"/>
    </source>
</evidence>
<dbReference type="Pfam" id="PF01850">
    <property type="entry name" value="PIN"/>
    <property type="match status" value="1"/>
</dbReference>
<dbReference type="InterPro" id="IPR050556">
    <property type="entry name" value="Type_II_TA_system_RNase"/>
</dbReference>
<dbReference type="InterPro" id="IPR002716">
    <property type="entry name" value="PIN_dom"/>
</dbReference>
<dbReference type="SUPFAM" id="SSF88723">
    <property type="entry name" value="PIN domain-like"/>
    <property type="match status" value="1"/>
</dbReference>
<feature type="domain" description="PIN" evidence="8">
    <location>
        <begin position="2"/>
        <end position="136"/>
    </location>
</feature>
<evidence type="ECO:0000256" key="3">
    <source>
        <dbReference type="ARBA" id="ARBA00022722"/>
    </source>
</evidence>
<evidence type="ECO:0000313" key="10">
    <source>
        <dbReference type="Proteomes" id="UP000621307"/>
    </source>
</evidence>
<dbReference type="RefSeq" id="WP_190565950.1">
    <property type="nucleotide sequence ID" value="NZ_JACJQL010000004.1"/>
</dbReference>
<comment type="cofactor">
    <cofactor evidence="1">
        <name>Mg(2+)</name>
        <dbReference type="ChEBI" id="CHEBI:18420"/>
    </cofactor>
</comment>
<evidence type="ECO:0000256" key="5">
    <source>
        <dbReference type="ARBA" id="ARBA00022801"/>
    </source>
</evidence>
<name>A0ABR8BCG7_9NOSO</name>
<evidence type="ECO:0000256" key="4">
    <source>
        <dbReference type="ARBA" id="ARBA00022723"/>
    </source>
</evidence>
<keyword evidence="4" id="KW-0479">Metal-binding</keyword>
<reference evidence="9 10" key="1">
    <citation type="journal article" date="2020" name="ISME J.">
        <title>Comparative genomics reveals insights into cyanobacterial evolution and habitat adaptation.</title>
        <authorList>
            <person name="Chen M.Y."/>
            <person name="Teng W.K."/>
            <person name="Zhao L."/>
            <person name="Hu C.X."/>
            <person name="Zhou Y.K."/>
            <person name="Han B.P."/>
            <person name="Song L.R."/>
            <person name="Shu W.S."/>
        </authorList>
    </citation>
    <scope>NUCLEOTIDE SEQUENCE [LARGE SCALE GENOMIC DNA]</scope>
    <source>
        <strain evidence="9 10">FACHB-3921</strain>
    </source>
</reference>
<keyword evidence="6" id="KW-0460">Magnesium</keyword>
<dbReference type="Gene3D" id="3.40.50.1010">
    <property type="entry name" value="5'-nuclease"/>
    <property type="match status" value="1"/>
</dbReference>
<gene>
    <name evidence="9" type="ORF">H6G14_04505</name>
</gene>
<keyword evidence="2" id="KW-1277">Toxin-antitoxin system</keyword>
<evidence type="ECO:0000259" key="8">
    <source>
        <dbReference type="Pfam" id="PF01850"/>
    </source>
</evidence>
<dbReference type="Proteomes" id="UP000621307">
    <property type="component" value="Unassembled WGS sequence"/>
</dbReference>
<dbReference type="EMBL" id="JACJQL010000004">
    <property type="protein sequence ID" value="MBD2250570.1"/>
    <property type="molecule type" value="Genomic_DNA"/>
</dbReference>
<protein>
    <submittedName>
        <fullName evidence="9">Type II toxin-antitoxin system VapC family toxin</fullName>
    </submittedName>
</protein>
<proteinExistence type="inferred from homology"/>
<dbReference type="CDD" id="cd09881">
    <property type="entry name" value="PIN_VapC4-5_FitB-like"/>
    <property type="match status" value="1"/>
</dbReference>
<evidence type="ECO:0000313" key="9">
    <source>
        <dbReference type="EMBL" id="MBD2250570.1"/>
    </source>
</evidence>